<feature type="domain" description="HTH lysR-type" evidence="6">
    <location>
        <begin position="4"/>
        <end position="61"/>
    </location>
</feature>
<dbReference type="Gene3D" id="3.40.190.10">
    <property type="entry name" value="Periplasmic binding protein-like II"/>
    <property type="match status" value="2"/>
</dbReference>
<keyword evidence="3" id="KW-0238">DNA-binding</keyword>
<proteinExistence type="inferred from homology"/>
<keyword evidence="2" id="KW-0805">Transcription regulation</keyword>
<dbReference type="PRINTS" id="PR00039">
    <property type="entry name" value="HTHLYSR"/>
</dbReference>
<dbReference type="PANTHER" id="PTHR30346">
    <property type="entry name" value="TRANSCRIPTIONAL DUAL REGULATOR HCAR-RELATED"/>
    <property type="match status" value="1"/>
</dbReference>
<dbReference type="Proteomes" id="UP001500804">
    <property type="component" value="Unassembled WGS sequence"/>
</dbReference>
<dbReference type="PROSITE" id="PS50931">
    <property type="entry name" value="HTH_LYSR"/>
    <property type="match status" value="1"/>
</dbReference>
<evidence type="ECO:0000256" key="1">
    <source>
        <dbReference type="ARBA" id="ARBA00009437"/>
    </source>
</evidence>
<accession>A0ABP9NPW1</accession>
<evidence type="ECO:0000256" key="2">
    <source>
        <dbReference type="ARBA" id="ARBA00023015"/>
    </source>
</evidence>
<dbReference type="CDD" id="cd08414">
    <property type="entry name" value="PBP2_LTTR_aromatics_like"/>
    <property type="match status" value="1"/>
</dbReference>
<dbReference type="Pfam" id="PF03466">
    <property type="entry name" value="LysR_substrate"/>
    <property type="match status" value="1"/>
</dbReference>
<gene>
    <name evidence="7" type="ORF">GCM10023320_41140</name>
</gene>
<dbReference type="InterPro" id="IPR005119">
    <property type="entry name" value="LysR_subst-bd"/>
</dbReference>
<dbReference type="InterPro" id="IPR036388">
    <property type="entry name" value="WH-like_DNA-bd_sf"/>
</dbReference>
<keyword evidence="8" id="KW-1185">Reference proteome</keyword>
<dbReference type="Pfam" id="PF00126">
    <property type="entry name" value="HTH_1"/>
    <property type="match status" value="1"/>
</dbReference>
<evidence type="ECO:0000313" key="7">
    <source>
        <dbReference type="EMBL" id="GAA5125975.1"/>
    </source>
</evidence>
<evidence type="ECO:0000256" key="3">
    <source>
        <dbReference type="ARBA" id="ARBA00023125"/>
    </source>
</evidence>
<dbReference type="PANTHER" id="PTHR30346:SF0">
    <property type="entry name" value="HCA OPERON TRANSCRIPTIONAL ACTIVATOR HCAR"/>
    <property type="match status" value="1"/>
</dbReference>
<comment type="caution">
    <text evidence="7">The sequence shown here is derived from an EMBL/GenBank/DDBJ whole genome shotgun (WGS) entry which is preliminary data.</text>
</comment>
<organism evidence="7 8">
    <name type="scientific">Pseudonocardia adelaidensis</name>
    <dbReference type="NCBI Taxonomy" id="648754"/>
    <lineage>
        <taxon>Bacteria</taxon>
        <taxon>Bacillati</taxon>
        <taxon>Actinomycetota</taxon>
        <taxon>Actinomycetes</taxon>
        <taxon>Pseudonocardiales</taxon>
        <taxon>Pseudonocardiaceae</taxon>
        <taxon>Pseudonocardia</taxon>
    </lineage>
</organism>
<dbReference type="EMBL" id="BAABJO010000014">
    <property type="protein sequence ID" value="GAA5125975.1"/>
    <property type="molecule type" value="Genomic_DNA"/>
</dbReference>
<comment type="similarity">
    <text evidence="1">Belongs to the LysR transcriptional regulatory family.</text>
</comment>
<feature type="coiled-coil region" evidence="5">
    <location>
        <begin position="25"/>
        <end position="88"/>
    </location>
</feature>
<keyword evidence="4" id="KW-0804">Transcription</keyword>
<evidence type="ECO:0000256" key="4">
    <source>
        <dbReference type="ARBA" id="ARBA00023163"/>
    </source>
</evidence>
<reference evidence="8" key="1">
    <citation type="journal article" date="2019" name="Int. J. Syst. Evol. Microbiol.">
        <title>The Global Catalogue of Microorganisms (GCM) 10K type strain sequencing project: providing services to taxonomists for standard genome sequencing and annotation.</title>
        <authorList>
            <consortium name="The Broad Institute Genomics Platform"/>
            <consortium name="The Broad Institute Genome Sequencing Center for Infectious Disease"/>
            <person name="Wu L."/>
            <person name="Ma J."/>
        </authorList>
    </citation>
    <scope>NUCLEOTIDE SEQUENCE [LARGE SCALE GENOMIC DNA]</scope>
    <source>
        <strain evidence="8">JCM 18302</strain>
    </source>
</reference>
<dbReference type="SUPFAM" id="SSF46785">
    <property type="entry name" value="Winged helix' DNA-binding domain"/>
    <property type="match status" value="1"/>
</dbReference>
<dbReference type="InterPro" id="IPR000847">
    <property type="entry name" value="LysR_HTH_N"/>
</dbReference>
<dbReference type="InterPro" id="IPR036390">
    <property type="entry name" value="WH_DNA-bd_sf"/>
</dbReference>
<protein>
    <submittedName>
        <fullName evidence="7">LysR family transcriptional regulator</fullName>
    </submittedName>
</protein>
<dbReference type="Gene3D" id="1.10.10.10">
    <property type="entry name" value="Winged helix-like DNA-binding domain superfamily/Winged helix DNA-binding domain"/>
    <property type="match status" value="1"/>
</dbReference>
<evidence type="ECO:0000313" key="8">
    <source>
        <dbReference type="Proteomes" id="UP001500804"/>
    </source>
</evidence>
<evidence type="ECO:0000256" key="5">
    <source>
        <dbReference type="SAM" id="Coils"/>
    </source>
</evidence>
<dbReference type="SUPFAM" id="SSF53850">
    <property type="entry name" value="Periplasmic binding protein-like II"/>
    <property type="match status" value="1"/>
</dbReference>
<sequence>MATPELRQLRYFLTVAEELRFSRAAERLRISQQSLSQQITAIERQLGVRLFDRDSRGTRLTAVGAAFVPEARAVLDRAEQALATLQRARRGEVGSLRLAFLVTVANHVLPPVVRALRDQLPEVRISTDLTTIAVLVDGVRSGEYDAAFTRPPHVDGIASRTLAREPVCAVLPEGHRLAQHAELELRDLAEEAWVTTPPSSWPPWHRVFDNNFQEAGFTPYVVQTEPSIQNLLGLVAAGVGVTRLARSTRTLRGTGVVFVPLRNAEAETDVIWLPGNGNPVLPRLLDIVTALAANLDLTESG</sequence>
<keyword evidence="5" id="KW-0175">Coiled coil</keyword>
<evidence type="ECO:0000259" key="6">
    <source>
        <dbReference type="PROSITE" id="PS50931"/>
    </source>
</evidence>
<dbReference type="RefSeq" id="WP_345606821.1">
    <property type="nucleotide sequence ID" value="NZ_BAABJO010000014.1"/>
</dbReference>
<name>A0ABP9NPW1_9PSEU</name>